<sequence>MLYAFLKISTLLFSLWLHGSNVMVAGEQTKIFSCTRRFTLSSATQAVCKMDSPDEKDYTCSLNTCWYQGHQWIPMSSCVLTRSPQGSSKQHCAQYEFLSFEKGFSCINPAKYHYTCDYLENAGKVMQCTTCT</sequence>
<evidence type="ECO:0000256" key="1">
    <source>
        <dbReference type="SAM" id="SignalP"/>
    </source>
</evidence>
<accession>F4R5F1</accession>
<evidence type="ECO:0000313" key="2">
    <source>
        <dbReference type="EMBL" id="EGG12034.1"/>
    </source>
</evidence>
<evidence type="ECO:0000313" key="3">
    <source>
        <dbReference type="Proteomes" id="UP000001072"/>
    </source>
</evidence>
<dbReference type="EMBL" id="GL883091">
    <property type="protein sequence ID" value="EGG12034.1"/>
    <property type="molecule type" value="Genomic_DNA"/>
</dbReference>
<dbReference type="Proteomes" id="UP000001072">
    <property type="component" value="Unassembled WGS sequence"/>
</dbReference>
<name>F4R5F1_MELLP</name>
<dbReference type="VEuPathDB" id="FungiDB:MELLADRAFT_123761"/>
<proteinExistence type="predicted"/>
<keyword evidence="1" id="KW-0732">Signal</keyword>
<dbReference type="OrthoDB" id="10376540at2759"/>
<feature type="chain" id="PRO_5003317292" evidence="1">
    <location>
        <begin position="27"/>
        <end position="132"/>
    </location>
</feature>
<keyword evidence="3" id="KW-1185">Reference proteome</keyword>
<reference evidence="3" key="1">
    <citation type="journal article" date="2011" name="Proc. Natl. Acad. Sci. U.S.A.">
        <title>Obligate biotrophy features unraveled by the genomic analysis of rust fungi.</title>
        <authorList>
            <person name="Duplessis S."/>
            <person name="Cuomo C.A."/>
            <person name="Lin Y.-C."/>
            <person name="Aerts A."/>
            <person name="Tisserant E."/>
            <person name="Veneault-Fourrey C."/>
            <person name="Joly D.L."/>
            <person name="Hacquard S."/>
            <person name="Amselem J."/>
            <person name="Cantarel B.L."/>
            <person name="Chiu R."/>
            <person name="Coutinho P.M."/>
            <person name="Feau N."/>
            <person name="Field M."/>
            <person name="Frey P."/>
            <person name="Gelhaye E."/>
            <person name="Goldberg J."/>
            <person name="Grabherr M.G."/>
            <person name="Kodira C.D."/>
            <person name="Kohler A."/>
            <person name="Kuees U."/>
            <person name="Lindquist E.A."/>
            <person name="Lucas S.M."/>
            <person name="Mago R."/>
            <person name="Mauceli E."/>
            <person name="Morin E."/>
            <person name="Murat C."/>
            <person name="Pangilinan J.L."/>
            <person name="Park R."/>
            <person name="Pearson M."/>
            <person name="Quesneville H."/>
            <person name="Rouhier N."/>
            <person name="Sakthikumar S."/>
            <person name="Salamov A.A."/>
            <person name="Schmutz J."/>
            <person name="Selles B."/>
            <person name="Shapiro H."/>
            <person name="Tanguay P."/>
            <person name="Tuskan G.A."/>
            <person name="Henrissat B."/>
            <person name="Van de Peer Y."/>
            <person name="Rouze P."/>
            <person name="Ellis J.G."/>
            <person name="Dodds P.N."/>
            <person name="Schein J.E."/>
            <person name="Zhong S."/>
            <person name="Hamelin R.C."/>
            <person name="Grigoriev I.V."/>
            <person name="Szabo L.J."/>
            <person name="Martin F."/>
        </authorList>
    </citation>
    <scope>NUCLEOTIDE SEQUENCE [LARGE SCALE GENOMIC DNA]</scope>
    <source>
        <strain evidence="3">98AG31 / pathotype 3-4-7</strain>
    </source>
</reference>
<feature type="signal peptide" evidence="1">
    <location>
        <begin position="1"/>
        <end position="26"/>
    </location>
</feature>
<dbReference type="HOGENOM" id="CLU_150810_0_0_1"/>
<dbReference type="GeneID" id="18926464"/>
<dbReference type="RefSeq" id="XP_007404409.1">
    <property type="nucleotide sequence ID" value="XM_007404347.1"/>
</dbReference>
<organism evidence="3">
    <name type="scientific">Melampsora larici-populina (strain 98AG31 / pathotype 3-4-7)</name>
    <name type="common">Poplar leaf rust fungus</name>
    <dbReference type="NCBI Taxonomy" id="747676"/>
    <lineage>
        <taxon>Eukaryota</taxon>
        <taxon>Fungi</taxon>
        <taxon>Dikarya</taxon>
        <taxon>Basidiomycota</taxon>
        <taxon>Pucciniomycotina</taxon>
        <taxon>Pucciniomycetes</taxon>
        <taxon>Pucciniales</taxon>
        <taxon>Melampsoraceae</taxon>
        <taxon>Melampsora</taxon>
    </lineage>
</organism>
<dbReference type="KEGG" id="mlr:MELLADRAFT_123761"/>
<gene>
    <name evidence="2" type="ORF">MELLADRAFT_123761</name>
</gene>
<dbReference type="AlphaFoldDB" id="F4R5F1"/>
<dbReference type="InParanoid" id="F4R5F1"/>
<protein>
    <submittedName>
        <fullName evidence="2">Secreted protein</fullName>
    </submittedName>
</protein>